<organism evidence="1 2">
    <name type="scientific">Erwinia tracheiphila</name>
    <dbReference type="NCBI Taxonomy" id="65700"/>
    <lineage>
        <taxon>Bacteria</taxon>
        <taxon>Pseudomonadati</taxon>
        <taxon>Pseudomonadota</taxon>
        <taxon>Gammaproteobacteria</taxon>
        <taxon>Enterobacterales</taxon>
        <taxon>Erwiniaceae</taxon>
        <taxon>Erwinia</taxon>
    </lineage>
</organism>
<reference evidence="1 2" key="1">
    <citation type="submission" date="2015-01" db="EMBL/GenBank/DDBJ databases">
        <title>Erwinia tracheiphila.</title>
        <authorList>
            <person name="Shapiro L.R."/>
        </authorList>
    </citation>
    <scope>NUCLEOTIDE SEQUENCE [LARGE SCALE GENOMIC DNA]</scope>
    <source>
        <strain evidence="1 2">BuffGH</strain>
    </source>
</reference>
<keyword evidence="2" id="KW-1185">Reference proteome</keyword>
<name>A0A0M2KJ01_9GAMM</name>
<evidence type="ECO:0000313" key="1">
    <source>
        <dbReference type="EMBL" id="KKF37297.1"/>
    </source>
</evidence>
<gene>
    <name evidence="1" type="ORF">SY86_20855</name>
</gene>
<dbReference type="AlphaFoldDB" id="A0A0M2KJ01"/>
<protein>
    <submittedName>
        <fullName evidence="1">Uncharacterized protein</fullName>
    </submittedName>
</protein>
<dbReference type="PATRIC" id="fig|65700.7.peg.5201"/>
<evidence type="ECO:0000313" key="2">
    <source>
        <dbReference type="Proteomes" id="UP000033924"/>
    </source>
</evidence>
<accession>A0A0M2KJ01</accession>
<sequence>MRVLSDNENREDMAFSRQNSGVYVVKLYTKKEKKIVCKITLNSQCIVYYTYLFFLKADNVLHCPLKVNRSKFGLSSSGKNA</sequence>
<comment type="caution">
    <text evidence="1">The sequence shown here is derived from an EMBL/GenBank/DDBJ whole genome shotgun (WGS) entry which is preliminary data.</text>
</comment>
<dbReference type="STRING" id="65700.SY86_20855"/>
<dbReference type="Proteomes" id="UP000033924">
    <property type="component" value="Unassembled WGS sequence"/>
</dbReference>
<proteinExistence type="predicted"/>
<dbReference type="EMBL" id="JXNU01000003">
    <property type="protein sequence ID" value="KKF37297.1"/>
    <property type="molecule type" value="Genomic_DNA"/>
</dbReference>